<dbReference type="GO" id="GO:0019202">
    <property type="term" value="F:amino acid kinase activity"/>
    <property type="evidence" value="ECO:0007669"/>
    <property type="project" value="TreeGrafter"/>
</dbReference>
<dbReference type="RefSeq" id="WP_126014299.1">
    <property type="nucleotide sequence ID" value="NZ_CP034437.1"/>
</dbReference>
<dbReference type="PANTHER" id="PTHR21064">
    <property type="entry name" value="AMINOGLYCOSIDE PHOSPHOTRANSFERASE DOMAIN-CONTAINING PROTEIN-RELATED"/>
    <property type="match status" value="1"/>
</dbReference>
<dbReference type="InterPro" id="IPR050249">
    <property type="entry name" value="Pseudomonas-type_ThrB"/>
</dbReference>
<accession>A0A3S9A1Q9</accession>
<keyword evidence="3" id="KW-0808">Transferase</keyword>
<gene>
    <name evidence="3" type="ORF">EJC50_07840</name>
</gene>
<dbReference type="EMBL" id="CP034437">
    <property type="protein sequence ID" value="AZN39584.1"/>
    <property type="molecule type" value="Genomic_DNA"/>
</dbReference>
<dbReference type="InterPro" id="IPR011009">
    <property type="entry name" value="Kinase-like_dom_sf"/>
</dbReference>
<protein>
    <submittedName>
        <fullName evidence="3">Aminoglycoside phosphotransferase family protein</fullName>
    </submittedName>
</protein>
<dbReference type="Pfam" id="PF01636">
    <property type="entry name" value="APH"/>
    <property type="match status" value="1"/>
</dbReference>
<dbReference type="Proteomes" id="UP000272528">
    <property type="component" value="Chromosome"/>
</dbReference>
<sequence>MNDVLTSLQRDRLTQQVASEYGFEEVRIVSFFEGYGSRFVALLHTNEGKYVLKANDHSAVHTKVAPVYEHLRASGFEGMIDLRSTAAGGLFIEFEVERNSDDTTCYLYPFIEGTSLSGSSELFVGVGHTLGRLHSIEAAPELPYWDLDSLIGDIVNDRLPNVPEPYRSNLLELPPGFSKLTMLPRSIIHGDVGESNGVYDAVSNRVILIDWDGCGIAPRIIDAAYPLFGLLDDQQQFQWEKAAAYATAYAESIKLTSEELELLHYAVLLLPCNHILHGDLHTKLARIQWFIDKREQVARLFDV</sequence>
<keyword evidence="4" id="KW-1185">Reference proteome</keyword>
<feature type="domain" description="Aminoglycoside phosphotransferase" evidence="2">
    <location>
        <begin position="34"/>
        <end position="227"/>
    </location>
</feature>
<evidence type="ECO:0000259" key="2">
    <source>
        <dbReference type="Pfam" id="PF01636"/>
    </source>
</evidence>
<evidence type="ECO:0000313" key="3">
    <source>
        <dbReference type="EMBL" id="AZN39584.1"/>
    </source>
</evidence>
<comment type="similarity">
    <text evidence="1">Belongs to the pseudomonas-type ThrB family.</text>
</comment>
<dbReference type="KEGG" id="palb:EJC50_07840"/>
<dbReference type="InterPro" id="IPR002575">
    <property type="entry name" value="Aminoglycoside_PTrfase"/>
</dbReference>
<name>A0A3S9A1Q9_9BACL</name>
<organism evidence="3 4">
    <name type="scientific">Paenibacillus albus</name>
    <dbReference type="NCBI Taxonomy" id="2495582"/>
    <lineage>
        <taxon>Bacteria</taxon>
        <taxon>Bacillati</taxon>
        <taxon>Bacillota</taxon>
        <taxon>Bacilli</taxon>
        <taxon>Bacillales</taxon>
        <taxon>Paenibacillaceae</taxon>
        <taxon>Paenibacillus</taxon>
    </lineage>
</organism>
<dbReference type="SUPFAM" id="SSF56112">
    <property type="entry name" value="Protein kinase-like (PK-like)"/>
    <property type="match status" value="1"/>
</dbReference>
<dbReference type="OrthoDB" id="2706791at2"/>
<dbReference type="Gene3D" id="3.90.1200.10">
    <property type="match status" value="1"/>
</dbReference>
<dbReference type="AlphaFoldDB" id="A0A3S9A1Q9"/>
<evidence type="ECO:0000313" key="4">
    <source>
        <dbReference type="Proteomes" id="UP000272528"/>
    </source>
</evidence>
<reference evidence="4" key="1">
    <citation type="submission" date="2018-12" db="EMBL/GenBank/DDBJ databases">
        <title>Genome sequence of Peanibacillus sp.</title>
        <authorList>
            <person name="Subramani G."/>
            <person name="Srinivasan S."/>
            <person name="Kim M.K."/>
        </authorList>
    </citation>
    <scope>NUCLEOTIDE SEQUENCE [LARGE SCALE GENOMIC DNA]</scope>
    <source>
        <strain evidence="4">18JY67-1</strain>
    </source>
</reference>
<dbReference type="Gene3D" id="3.30.200.20">
    <property type="entry name" value="Phosphorylase Kinase, domain 1"/>
    <property type="match status" value="1"/>
</dbReference>
<evidence type="ECO:0000256" key="1">
    <source>
        <dbReference type="ARBA" id="ARBA00038240"/>
    </source>
</evidence>
<dbReference type="PANTHER" id="PTHR21064:SF6">
    <property type="entry name" value="AMINOGLYCOSIDE PHOSPHOTRANSFERASE DOMAIN-CONTAINING PROTEIN"/>
    <property type="match status" value="1"/>
</dbReference>
<proteinExistence type="inferred from homology"/>